<feature type="chain" id="PRO_5034835626" evidence="2">
    <location>
        <begin position="21"/>
        <end position="158"/>
    </location>
</feature>
<sequence>MTMLMMISIILSLSMTMLTCVSPLSMAINILLIALTTSGLYAAIHSTWLSLLIFLIYIGGMLVMFSYFLAILPNQQKFSSHSIMIPTVSTLIFMFVFSSVIDSWTVYTPMLYQLTTTMFCAHNMPILMLLVLVLLFTMVTVIKVCKLEKGPLRSFMSL</sequence>
<accession>A0A8F2JFK4</accession>
<keyword evidence="3" id="KW-0496">Mitochondrion</keyword>
<feature type="transmembrane region" description="Helical" evidence="1">
    <location>
        <begin position="83"/>
        <end position="106"/>
    </location>
</feature>
<evidence type="ECO:0000256" key="2">
    <source>
        <dbReference type="SAM" id="SignalP"/>
    </source>
</evidence>
<keyword evidence="2" id="KW-0732">Signal</keyword>
<keyword evidence="1" id="KW-1133">Transmembrane helix</keyword>
<proteinExistence type="predicted"/>
<gene>
    <name evidence="3" type="primary">ND6</name>
</gene>
<keyword evidence="1" id="KW-0812">Transmembrane</keyword>
<feature type="transmembrane region" description="Helical" evidence="1">
    <location>
        <begin position="126"/>
        <end position="145"/>
    </location>
</feature>
<keyword evidence="1" id="KW-0472">Membrane</keyword>
<feature type="transmembrane region" description="Helical" evidence="1">
    <location>
        <begin position="51"/>
        <end position="71"/>
    </location>
</feature>
<feature type="signal peptide" evidence="2">
    <location>
        <begin position="1"/>
        <end position="20"/>
    </location>
</feature>
<geneLocation type="mitochondrion" evidence="3"/>
<dbReference type="AlphaFoldDB" id="A0A8F2JFK4"/>
<organism evidence="3">
    <name type="scientific">Limnodrilus hoffmeisteri</name>
    <dbReference type="NCBI Taxonomy" id="76587"/>
    <lineage>
        <taxon>Eukaryota</taxon>
        <taxon>Metazoa</taxon>
        <taxon>Spiralia</taxon>
        <taxon>Lophotrochozoa</taxon>
        <taxon>Annelida</taxon>
        <taxon>Clitellata</taxon>
        <taxon>Oligochaeta</taxon>
        <taxon>Tubificida</taxon>
        <taxon>Tubificina</taxon>
        <taxon>Naididae</taxon>
        <taxon>Tubificinae</taxon>
        <taxon>Limnodrilus</taxon>
        <taxon>Limnodrilus hoffmeisteri complex</taxon>
    </lineage>
</organism>
<reference evidence="3" key="1">
    <citation type="submission" date="2021-03" db="EMBL/GenBank/DDBJ databases">
        <title>First record of the complete mitochondrial genome of Limnodrilus hoffmeisteri Claparede, 1862 (Annelida; Clitellata; Oligochaeta) and phylogenetic analysis.</title>
        <authorList>
            <person name="Lee J."/>
            <person name="Jung J."/>
        </authorList>
    </citation>
    <scope>NUCLEOTIDE SEQUENCE</scope>
</reference>
<evidence type="ECO:0000313" key="3">
    <source>
        <dbReference type="EMBL" id="QWT71546.1"/>
    </source>
</evidence>
<protein>
    <submittedName>
        <fullName evidence="3">NADH dehydrogenase subunit 6</fullName>
    </submittedName>
</protein>
<dbReference type="EMBL" id="MW732144">
    <property type="protein sequence ID" value="QWT71546.1"/>
    <property type="molecule type" value="Genomic_DNA"/>
</dbReference>
<name>A0A8F2JFK4_9ANNE</name>
<evidence type="ECO:0000256" key="1">
    <source>
        <dbReference type="SAM" id="Phobius"/>
    </source>
</evidence>